<evidence type="ECO:0000256" key="1">
    <source>
        <dbReference type="SAM" id="SignalP"/>
    </source>
</evidence>
<protein>
    <submittedName>
        <fullName evidence="2">Uncharacterized protein</fullName>
    </submittedName>
</protein>
<dbReference type="EMBL" id="WIXE01004224">
    <property type="protein sequence ID" value="KAK5983233.1"/>
    <property type="molecule type" value="Genomic_DNA"/>
</dbReference>
<reference evidence="2 3" key="1">
    <citation type="submission" date="2019-10" db="EMBL/GenBank/DDBJ databases">
        <title>Assembly and Annotation for the nematode Trichostrongylus colubriformis.</title>
        <authorList>
            <person name="Martin J."/>
        </authorList>
    </citation>
    <scope>NUCLEOTIDE SEQUENCE [LARGE SCALE GENOMIC DNA]</scope>
    <source>
        <strain evidence="2">G859</strain>
        <tissue evidence="2">Whole worm</tissue>
    </source>
</reference>
<feature type="signal peptide" evidence="1">
    <location>
        <begin position="1"/>
        <end position="16"/>
    </location>
</feature>
<feature type="chain" id="PRO_5042951035" evidence="1">
    <location>
        <begin position="17"/>
        <end position="153"/>
    </location>
</feature>
<keyword evidence="1" id="KW-0732">Signal</keyword>
<name>A0AAN8G899_TRICO</name>
<evidence type="ECO:0000313" key="2">
    <source>
        <dbReference type="EMBL" id="KAK5983233.1"/>
    </source>
</evidence>
<gene>
    <name evidence="2" type="ORF">GCK32_014115</name>
</gene>
<accession>A0AAN8G899</accession>
<organism evidence="2 3">
    <name type="scientific">Trichostrongylus colubriformis</name>
    <name type="common">Black scour worm</name>
    <dbReference type="NCBI Taxonomy" id="6319"/>
    <lineage>
        <taxon>Eukaryota</taxon>
        <taxon>Metazoa</taxon>
        <taxon>Ecdysozoa</taxon>
        <taxon>Nematoda</taxon>
        <taxon>Chromadorea</taxon>
        <taxon>Rhabditida</taxon>
        <taxon>Rhabditina</taxon>
        <taxon>Rhabditomorpha</taxon>
        <taxon>Strongyloidea</taxon>
        <taxon>Trichostrongylidae</taxon>
        <taxon>Trichostrongylus</taxon>
    </lineage>
</organism>
<proteinExistence type="predicted"/>
<dbReference type="Gene3D" id="1.20.120.1100">
    <property type="match status" value="1"/>
</dbReference>
<sequence length="153" mass="17372">MRCVLLFLVLSTFVFCDDVKIHKVLEDITGWSEADAKIMDSVADATADNKTGEADKQKYEMQLVAKHNDLWEKTLKFREKATKVGKENKAALSFIVDSVMKYAHATRHGGMKEDEASKKVIEDWDKLAKDVKAYLMKNFPALQNISHFAKTSK</sequence>
<evidence type="ECO:0000313" key="3">
    <source>
        <dbReference type="Proteomes" id="UP001331761"/>
    </source>
</evidence>
<dbReference type="Proteomes" id="UP001331761">
    <property type="component" value="Unassembled WGS sequence"/>
</dbReference>
<dbReference type="AlphaFoldDB" id="A0AAN8G899"/>
<comment type="caution">
    <text evidence="2">The sequence shown here is derived from an EMBL/GenBank/DDBJ whole genome shotgun (WGS) entry which is preliminary data.</text>
</comment>
<keyword evidence="3" id="KW-1185">Reference proteome</keyword>